<evidence type="ECO:0000313" key="1">
    <source>
        <dbReference type="EMBL" id="KAJ7027969.1"/>
    </source>
</evidence>
<feature type="non-terminal residue" evidence="1">
    <location>
        <position position="1"/>
    </location>
</feature>
<name>A0AAD6X0P3_9AGAR</name>
<accession>A0AAD6X0P3</accession>
<dbReference type="EMBL" id="JARJCM010000117">
    <property type="protein sequence ID" value="KAJ7027969.1"/>
    <property type="molecule type" value="Genomic_DNA"/>
</dbReference>
<feature type="non-terminal residue" evidence="1">
    <location>
        <position position="335"/>
    </location>
</feature>
<dbReference type="PANTHER" id="PTHR43056:SF5">
    <property type="entry name" value="PEPTIDASE S9 PROLYL OLIGOPEPTIDASE CATALYTIC DOMAIN-CONTAINING PROTEIN"/>
    <property type="match status" value="1"/>
</dbReference>
<dbReference type="PANTHER" id="PTHR43056">
    <property type="entry name" value="PEPTIDASE S9 PROLYL OLIGOPEPTIDASE"/>
    <property type="match status" value="1"/>
</dbReference>
<dbReference type="Proteomes" id="UP001218188">
    <property type="component" value="Unassembled WGS sequence"/>
</dbReference>
<sequence>PTSAPYGTWRSPISSSMIARMSVSTEDVLVDPVNSKLHYIQKRPAKNGQNVIVGVADGLDVFGREWNARTAVHEYGGAPAVVHNNIVLFSNLSDGQVYKVDLLNGSTPSRITHKDKYRFADFTCHPRAPNIVVCILEDHTNAAPEDVVNSLVYFNIQSSVDPVTLISGSDFYSTPRFNSDGSLLAWTEWAHPDMPWDGSVEQVFIAAVDIKEANLHLAPFRLPRSRVAGRPSAISAVQPTWFNGNKLLFACDISGYHNPWITTVNEDTQTTHTFQSRALLADQLALDFADPSWWLGGSNIAVLDDSAALFAASRDGRTIFYVVSANGGHSEIPCP</sequence>
<dbReference type="SUPFAM" id="SSF69322">
    <property type="entry name" value="Tricorn protease domain 2"/>
    <property type="match status" value="1"/>
</dbReference>
<evidence type="ECO:0000313" key="2">
    <source>
        <dbReference type="Proteomes" id="UP001218188"/>
    </source>
</evidence>
<proteinExistence type="predicted"/>
<reference evidence="1" key="1">
    <citation type="submission" date="2023-03" db="EMBL/GenBank/DDBJ databases">
        <title>Massive genome expansion in bonnet fungi (Mycena s.s.) driven by repeated elements and novel gene families across ecological guilds.</title>
        <authorList>
            <consortium name="Lawrence Berkeley National Laboratory"/>
            <person name="Harder C.B."/>
            <person name="Miyauchi S."/>
            <person name="Viragh M."/>
            <person name="Kuo A."/>
            <person name="Thoen E."/>
            <person name="Andreopoulos B."/>
            <person name="Lu D."/>
            <person name="Skrede I."/>
            <person name="Drula E."/>
            <person name="Henrissat B."/>
            <person name="Morin E."/>
            <person name="Kohler A."/>
            <person name="Barry K."/>
            <person name="LaButti K."/>
            <person name="Morin E."/>
            <person name="Salamov A."/>
            <person name="Lipzen A."/>
            <person name="Mereny Z."/>
            <person name="Hegedus B."/>
            <person name="Baldrian P."/>
            <person name="Stursova M."/>
            <person name="Weitz H."/>
            <person name="Taylor A."/>
            <person name="Grigoriev I.V."/>
            <person name="Nagy L.G."/>
            <person name="Martin F."/>
            <person name="Kauserud H."/>
        </authorList>
    </citation>
    <scope>NUCLEOTIDE SEQUENCE</scope>
    <source>
        <strain evidence="1">CBHHK200</strain>
    </source>
</reference>
<keyword evidence="2" id="KW-1185">Reference proteome</keyword>
<dbReference type="InterPro" id="IPR050585">
    <property type="entry name" value="Xaa-Pro_dipeptidyl-ppase/CocE"/>
</dbReference>
<organism evidence="1 2">
    <name type="scientific">Mycena alexandri</name>
    <dbReference type="NCBI Taxonomy" id="1745969"/>
    <lineage>
        <taxon>Eukaryota</taxon>
        <taxon>Fungi</taxon>
        <taxon>Dikarya</taxon>
        <taxon>Basidiomycota</taxon>
        <taxon>Agaricomycotina</taxon>
        <taxon>Agaricomycetes</taxon>
        <taxon>Agaricomycetidae</taxon>
        <taxon>Agaricales</taxon>
        <taxon>Marasmiineae</taxon>
        <taxon>Mycenaceae</taxon>
        <taxon>Mycena</taxon>
    </lineage>
</organism>
<gene>
    <name evidence="1" type="ORF">C8F04DRAFT_893187</name>
</gene>
<dbReference type="AlphaFoldDB" id="A0AAD6X0P3"/>
<comment type="caution">
    <text evidence="1">The sequence shown here is derived from an EMBL/GenBank/DDBJ whole genome shotgun (WGS) entry which is preliminary data.</text>
</comment>
<protein>
    <submittedName>
        <fullName evidence="1">Uncharacterized protein</fullName>
    </submittedName>
</protein>